<dbReference type="GO" id="GO:0016405">
    <property type="term" value="F:CoA-ligase activity"/>
    <property type="evidence" value="ECO:0007669"/>
    <property type="project" value="TreeGrafter"/>
</dbReference>
<dbReference type="EMBL" id="VDMA02000028">
    <property type="protein sequence ID" value="KAB8178279.1"/>
    <property type="molecule type" value="Genomic_DNA"/>
</dbReference>
<dbReference type="PROSITE" id="PS51725">
    <property type="entry name" value="ABM"/>
    <property type="match status" value="1"/>
</dbReference>
<reference evidence="4 5" key="1">
    <citation type="submission" date="2019-10" db="EMBL/GenBank/DDBJ databases">
        <title>Nonomuraea sp. nov., isolated from Phyllanthus amarus.</title>
        <authorList>
            <person name="Klykleung N."/>
            <person name="Tanasupawat S."/>
        </authorList>
    </citation>
    <scope>NUCLEOTIDE SEQUENCE [LARGE SCALE GENOMIC DNA]</scope>
    <source>
        <strain evidence="4 5">CR1-09</strain>
    </source>
</reference>
<dbReference type="Gene3D" id="3.40.50.12780">
    <property type="entry name" value="N-terminal domain of ligase-like"/>
    <property type="match status" value="1"/>
</dbReference>
<sequence length="766" mass="83472">MIAENAASAATHTIRTADGLLGAAAARDPDGIAIRAEYGDISFGEVDRAATMCAAALRGLLGEERCVVAIASPPHPDFVVGFHGIVRSGNIAAPINPLLPEHALEHFLSTSEAKLVFVTTELFARLRKIRHRLPRLREAVLVGPGPVQDANDIRTIDDLSAAYEVRGNAMAAPPEMAPDDVACIQFTSGTTGLPRGVLLTHRNLTVNAAQVAEAHQLDAGSIVLNHLPKYHLMHMNSGLFAGARQVPCVAPENAAAIELANRVGATHFYTIPMKLNRLAADPGLPDMRLETVRMIASGGTALAPRVARKLSGHFGVPVFQGYGLAETSPLTHSAGPGDPRPGTVGRVVADTECRIVDLESGAVLAAGERGEVQVRGPQVMKGYLDPGRPSGIDAEGWLHTGDVGYLDPDGALTIVDRIKDFFKRDNYMVSPSEIEGVLEAHPLVAESAVVGYPDEISGAVANAFVALREPVPDHVAVADEIARFVADRVPYYQRLEHIEVVGAVPRSPNGKVQRRDLRAELITRRELTVRPDGTQRERIFDIVGESKDLSNLIAVIARFTTQGDPKAFERFFLEHVEYMRAQEGFGSHQAVTLADDPSVYVNFGWWLSQEAFQRVVQTDEFRSHQATMRSMLADAELDLCKNIFRVNAEKEAGSRGEFDTPLMTVTRYRLTGSAEEFEAAFTDYAKHIRSTYGFGYADLNRSMADRGSYTGIGYWWDPAAYDRTVEHETFRRLRELADVTVEKVNHVAWNRALDADEEPAAAGKRG</sequence>
<dbReference type="Gene3D" id="3.30.300.30">
    <property type="match status" value="1"/>
</dbReference>
<dbReference type="SUPFAM" id="SSF54909">
    <property type="entry name" value="Dimeric alpha+beta barrel"/>
    <property type="match status" value="2"/>
</dbReference>
<organism evidence="4 5">
    <name type="scientific">Microbispora catharanthi</name>
    <dbReference type="NCBI Taxonomy" id="1712871"/>
    <lineage>
        <taxon>Bacteria</taxon>
        <taxon>Bacillati</taxon>
        <taxon>Actinomycetota</taxon>
        <taxon>Actinomycetes</taxon>
        <taxon>Streptosporangiales</taxon>
        <taxon>Streptosporangiaceae</taxon>
        <taxon>Microbispora</taxon>
    </lineage>
</organism>
<dbReference type="InterPro" id="IPR000873">
    <property type="entry name" value="AMP-dep_synth/lig_dom"/>
</dbReference>
<dbReference type="Pfam" id="PF03992">
    <property type="entry name" value="ABM"/>
    <property type="match status" value="2"/>
</dbReference>
<keyword evidence="2" id="KW-0436">Ligase</keyword>
<dbReference type="InterPro" id="IPR042099">
    <property type="entry name" value="ANL_N_sf"/>
</dbReference>
<dbReference type="PROSITE" id="PS00455">
    <property type="entry name" value="AMP_BINDING"/>
    <property type="match status" value="1"/>
</dbReference>
<dbReference type="Pfam" id="PF00501">
    <property type="entry name" value="AMP-binding"/>
    <property type="match status" value="1"/>
</dbReference>
<dbReference type="SUPFAM" id="SSF56801">
    <property type="entry name" value="Acetyl-CoA synthetase-like"/>
    <property type="match status" value="1"/>
</dbReference>
<evidence type="ECO:0000256" key="1">
    <source>
        <dbReference type="ARBA" id="ARBA00006432"/>
    </source>
</evidence>
<dbReference type="Pfam" id="PF13193">
    <property type="entry name" value="AMP-binding_C"/>
    <property type="match status" value="1"/>
</dbReference>
<evidence type="ECO:0000259" key="3">
    <source>
        <dbReference type="PROSITE" id="PS51725"/>
    </source>
</evidence>
<dbReference type="Gene3D" id="3.30.70.100">
    <property type="match status" value="2"/>
</dbReference>
<dbReference type="AlphaFoldDB" id="A0A5N6BEG8"/>
<protein>
    <submittedName>
        <fullName evidence="4">AMP-binding protein</fullName>
    </submittedName>
</protein>
<evidence type="ECO:0000256" key="2">
    <source>
        <dbReference type="ARBA" id="ARBA00022598"/>
    </source>
</evidence>
<dbReference type="RefSeq" id="WP_139579803.1">
    <property type="nucleotide sequence ID" value="NZ_VDMA02000028.1"/>
</dbReference>
<feature type="domain" description="ABM" evidence="3">
    <location>
        <begin position="553"/>
        <end position="644"/>
    </location>
</feature>
<proteinExistence type="inferred from homology"/>
<dbReference type="InterPro" id="IPR020845">
    <property type="entry name" value="AMP-binding_CS"/>
</dbReference>
<dbReference type="InterPro" id="IPR007138">
    <property type="entry name" value="ABM_dom"/>
</dbReference>
<dbReference type="PANTHER" id="PTHR24096">
    <property type="entry name" value="LONG-CHAIN-FATTY-ACID--COA LIGASE"/>
    <property type="match status" value="1"/>
</dbReference>
<dbReference type="InterPro" id="IPR045851">
    <property type="entry name" value="AMP-bd_C_sf"/>
</dbReference>
<evidence type="ECO:0000313" key="4">
    <source>
        <dbReference type="EMBL" id="KAB8178279.1"/>
    </source>
</evidence>
<comment type="similarity">
    <text evidence="1">Belongs to the ATP-dependent AMP-binding enzyme family.</text>
</comment>
<dbReference type="InterPro" id="IPR011008">
    <property type="entry name" value="Dimeric_a/b-barrel"/>
</dbReference>
<comment type="caution">
    <text evidence="4">The sequence shown here is derived from an EMBL/GenBank/DDBJ whole genome shotgun (WGS) entry which is preliminary data.</text>
</comment>
<dbReference type="PANTHER" id="PTHR24096:SF149">
    <property type="entry name" value="AMP-BINDING DOMAIN-CONTAINING PROTEIN-RELATED"/>
    <property type="match status" value="1"/>
</dbReference>
<dbReference type="InterPro" id="IPR025110">
    <property type="entry name" value="AMP-bd_C"/>
</dbReference>
<evidence type="ECO:0000313" key="5">
    <source>
        <dbReference type="Proteomes" id="UP000313066"/>
    </source>
</evidence>
<name>A0A5N6BEG8_9ACTN</name>
<dbReference type="Proteomes" id="UP000313066">
    <property type="component" value="Unassembled WGS sequence"/>
</dbReference>
<accession>A0A5N6BEG8</accession>
<gene>
    <name evidence="4" type="ORF">FH610_036520</name>
</gene>
<keyword evidence="5" id="KW-1185">Reference proteome</keyword>